<feature type="compositionally biased region" description="Gly residues" evidence="1">
    <location>
        <begin position="361"/>
        <end position="372"/>
    </location>
</feature>
<sequence>MDNNNNNIYNGELVEQAFEIITTVGRVDGVYNDEQWEIVINAGEMISDHMGGAHGLTMVEYRILEMFAVGIELPNQLPWLERQSDAIRQRADRPLTPGEEHFFQLVDDIVATYDDIIHGEVMRERQSRSEQANAPEPPMVDANPPGETIDAVDPMAEAMAIRLHVAANAPPVVHTSAPMPIQLLNAPLIAPPTPILMPDWIANAAVTNAQMPTSYLTTIAADGTVLEQRVFHPTVAPNSSPENPINQFDGINIDQIPQSDVLGAMNLDPAPMDLQQAVTNQQALNQQVMTQQAMDLAMNQALMSQQAINQQVANLQAVQRVINNQQAMQQEMNLDVQYHLANAMLDNAMNPNAQYPNGENNGNGNGNGNGMY</sequence>
<evidence type="ECO:0000256" key="1">
    <source>
        <dbReference type="SAM" id="MobiDB-lite"/>
    </source>
</evidence>
<evidence type="ECO:0000313" key="3">
    <source>
        <dbReference type="Proteomes" id="UP000253153"/>
    </source>
</evidence>
<protein>
    <submittedName>
        <fullName evidence="2">Uncharacterized protein</fullName>
    </submittedName>
</protein>
<evidence type="ECO:0000313" key="2">
    <source>
        <dbReference type="EMBL" id="RBR08439.1"/>
    </source>
</evidence>
<name>A0A366QU44_9HYPO</name>
<dbReference type="AlphaFoldDB" id="A0A366QU44"/>
<comment type="caution">
    <text evidence="2">The sequence shown here is derived from an EMBL/GenBank/DDBJ whole genome shotgun (WGS) entry which is preliminary data.</text>
</comment>
<accession>A0A366QU44</accession>
<proteinExistence type="predicted"/>
<organism evidence="2 3">
    <name type="scientific">Fusarium coffeatum</name>
    <dbReference type="NCBI Taxonomy" id="231269"/>
    <lineage>
        <taxon>Eukaryota</taxon>
        <taxon>Fungi</taxon>
        <taxon>Dikarya</taxon>
        <taxon>Ascomycota</taxon>
        <taxon>Pezizomycotina</taxon>
        <taxon>Sordariomycetes</taxon>
        <taxon>Hypocreomycetidae</taxon>
        <taxon>Hypocreales</taxon>
        <taxon>Nectriaceae</taxon>
        <taxon>Fusarium</taxon>
        <taxon>Fusarium incarnatum-equiseti species complex</taxon>
    </lineage>
</organism>
<dbReference type="RefSeq" id="XP_031011547.1">
    <property type="nucleotide sequence ID" value="XM_031164373.1"/>
</dbReference>
<dbReference type="Proteomes" id="UP000253153">
    <property type="component" value="Unassembled WGS sequence"/>
</dbReference>
<feature type="region of interest" description="Disordered" evidence="1">
    <location>
        <begin position="123"/>
        <end position="150"/>
    </location>
</feature>
<reference evidence="2 3" key="1">
    <citation type="submission" date="2018-06" db="EMBL/GenBank/DDBJ databases">
        <title>Fusarium incarnatum-equiseti species complex species 28.</title>
        <authorList>
            <person name="Gardiner D.M."/>
        </authorList>
    </citation>
    <scope>NUCLEOTIDE SEQUENCE [LARGE SCALE GENOMIC DNA]</scope>
    <source>
        <strain evidence="2 3">FIESC_28</strain>
    </source>
</reference>
<gene>
    <name evidence="2" type="ORF">FIESC28_10239</name>
</gene>
<dbReference type="OrthoDB" id="5078908at2759"/>
<dbReference type="EMBL" id="QKXC01000284">
    <property type="protein sequence ID" value="RBR08439.1"/>
    <property type="molecule type" value="Genomic_DNA"/>
</dbReference>
<dbReference type="GeneID" id="41999669"/>
<feature type="region of interest" description="Disordered" evidence="1">
    <location>
        <begin position="351"/>
        <end position="372"/>
    </location>
</feature>
<keyword evidence="3" id="KW-1185">Reference proteome</keyword>